<reference evidence="1 2" key="1">
    <citation type="submission" date="2021-06" db="EMBL/GenBank/DDBJ databases">
        <title>Caerostris darwini draft genome.</title>
        <authorList>
            <person name="Kono N."/>
            <person name="Arakawa K."/>
        </authorList>
    </citation>
    <scope>NUCLEOTIDE SEQUENCE [LARGE SCALE GENOMIC DNA]</scope>
</reference>
<comment type="caution">
    <text evidence="1">The sequence shown here is derived from an EMBL/GenBank/DDBJ whole genome shotgun (WGS) entry which is preliminary data.</text>
</comment>
<evidence type="ECO:0000313" key="1">
    <source>
        <dbReference type="EMBL" id="GIX89877.1"/>
    </source>
</evidence>
<name>A0AAV4P3U5_9ARAC</name>
<dbReference type="AlphaFoldDB" id="A0AAV4P3U5"/>
<sequence>MAPIKWSYCGITLRAVCELERKPLFLKTSNLILKDRGPWQHTLSKIVLSGSDKVPVGRRSTCALLIDPQARPKRRRGHAQSREWALPYAIPH</sequence>
<dbReference type="EMBL" id="BPLQ01002198">
    <property type="protein sequence ID" value="GIX89877.1"/>
    <property type="molecule type" value="Genomic_DNA"/>
</dbReference>
<evidence type="ECO:0000313" key="2">
    <source>
        <dbReference type="Proteomes" id="UP001054837"/>
    </source>
</evidence>
<proteinExistence type="predicted"/>
<accession>A0AAV4P3U5</accession>
<gene>
    <name evidence="1" type="ORF">CDAR_9441</name>
</gene>
<keyword evidence="2" id="KW-1185">Reference proteome</keyword>
<dbReference type="Proteomes" id="UP001054837">
    <property type="component" value="Unassembled WGS sequence"/>
</dbReference>
<protein>
    <submittedName>
        <fullName evidence="1">Uncharacterized protein</fullName>
    </submittedName>
</protein>
<organism evidence="1 2">
    <name type="scientific">Caerostris darwini</name>
    <dbReference type="NCBI Taxonomy" id="1538125"/>
    <lineage>
        <taxon>Eukaryota</taxon>
        <taxon>Metazoa</taxon>
        <taxon>Ecdysozoa</taxon>
        <taxon>Arthropoda</taxon>
        <taxon>Chelicerata</taxon>
        <taxon>Arachnida</taxon>
        <taxon>Araneae</taxon>
        <taxon>Araneomorphae</taxon>
        <taxon>Entelegynae</taxon>
        <taxon>Araneoidea</taxon>
        <taxon>Araneidae</taxon>
        <taxon>Caerostris</taxon>
    </lineage>
</organism>